<evidence type="ECO:0000256" key="3">
    <source>
        <dbReference type="ARBA" id="ARBA00023082"/>
    </source>
</evidence>
<feature type="domain" description="RNA polymerase sigma-70 region 2" evidence="6">
    <location>
        <begin position="7"/>
        <end position="72"/>
    </location>
</feature>
<gene>
    <name evidence="8" type="ORF">H9Q80_09455</name>
</gene>
<dbReference type="GO" id="GO:0003677">
    <property type="term" value="F:DNA binding"/>
    <property type="evidence" value="ECO:0007669"/>
    <property type="project" value="UniProtKB-KW"/>
</dbReference>
<protein>
    <submittedName>
        <fullName evidence="8">RNA polymerase sigma factor</fullName>
    </submittedName>
</protein>
<dbReference type="InterPro" id="IPR013325">
    <property type="entry name" value="RNA_pol_sigma_r2"/>
</dbReference>
<dbReference type="KEGG" id="ehn:H9Q80_09455"/>
<dbReference type="Gene3D" id="1.10.10.10">
    <property type="entry name" value="Winged helix-like DNA-binding domain superfamily/Winged helix DNA-binding domain"/>
    <property type="match status" value="1"/>
</dbReference>
<dbReference type="Pfam" id="PF08281">
    <property type="entry name" value="Sigma70_r4_2"/>
    <property type="match status" value="1"/>
</dbReference>
<dbReference type="SUPFAM" id="SSF88946">
    <property type="entry name" value="Sigma2 domain of RNA polymerase sigma factors"/>
    <property type="match status" value="1"/>
</dbReference>
<dbReference type="PANTHER" id="PTHR43133">
    <property type="entry name" value="RNA POLYMERASE ECF-TYPE SIGMA FACTO"/>
    <property type="match status" value="1"/>
</dbReference>
<dbReference type="NCBIfam" id="TIGR02937">
    <property type="entry name" value="sigma70-ECF"/>
    <property type="match status" value="1"/>
</dbReference>
<keyword evidence="4" id="KW-0238">DNA-binding</keyword>
<dbReference type="SUPFAM" id="SSF88659">
    <property type="entry name" value="Sigma3 and sigma4 domains of RNA polymerase sigma factors"/>
    <property type="match status" value="1"/>
</dbReference>
<dbReference type="InterPro" id="IPR007627">
    <property type="entry name" value="RNA_pol_sigma70_r2"/>
</dbReference>
<evidence type="ECO:0000256" key="2">
    <source>
        <dbReference type="ARBA" id="ARBA00023015"/>
    </source>
</evidence>
<dbReference type="Gene3D" id="1.10.1740.10">
    <property type="match status" value="1"/>
</dbReference>
<evidence type="ECO:0000313" key="8">
    <source>
        <dbReference type="EMBL" id="QNM14133.1"/>
    </source>
</evidence>
<dbReference type="InterPro" id="IPR036388">
    <property type="entry name" value="WH-like_DNA-bd_sf"/>
</dbReference>
<comment type="similarity">
    <text evidence="1">Belongs to the sigma-70 factor family. ECF subfamily.</text>
</comment>
<dbReference type="RefSeq" id="WP_117456175.1">
    <property type="nucleotide sequence ID" value="NZ_CP060636.1"/>
</dbReference>
<dbReference type="InterPro" id="IPR014284">
    <property type="entry name" value="RNA_pol_sigma-70_dom"/>
</dbReference>
<dbReference type="Pfam" id="PF04542">
    <property type="entry name" value="Sigma70_r2"/>
    <property type="match status" value="1"/>
</dbReference>
<feature type="domain" description="RNA polymerase sigma factor 70 region 4 type 2" evidence="7">
    <location>
        <begin position="111"/>
        <end position="162"/>
    </location>
</feature>
<evidence type="ECO:0000256" key="5">
    <source>
        <dbReference type="ARBA" id="ARBA00023163"/>
    </source>
</evidence>
<evidence type="ECO:0000256" key="4">
    <source>
        <dbReference type="ARBA" id="ARBA00023125"/>
    </source>
</evidence>
<keyword evidence="3" id="KW-0731">Sigma factor</keyword>
<dbReference type="InterPro" id="IPR013249">
    <property type="entry name" value="RNA_pol_sigma70_r4_t2"/>
</dbReference>
<dbReference type="GO" id="GO:0006352">
    <property type="term" value="P:DNA-templated transcription initiation"/>
    <property type="evidence" value="ECO:0007669"/>
    <property type="project" value="InterPro"/>
</dbReference>
<evidence type="ECO:0000259" key="7">
    <source>
        <dbReference type="Pfam" id="PF08281"/>
    </source>
</evidence>
<dbReference type="InterPro" id="IPR013324">
    <property type="entry name" value="RNA_pol_sigma_r3/r4-like"/>
</dbReference>
<proteinExistence type="inferred from homology"/>
<keyword evidence="9" id="KW-1185">Reference proteome</keyword>
<keyword evidence="2" id="KW-0805">Transcription regulation</keyword>
<dbReference type="GO" id="GO:0016987">
    <property type="term" value="F:sigma factor activity"/>
    <property type="evidence" value="ECO:0007669"/>
    <property type="project" value="UniProtKB-KW"/>
</dbReference>
<organism evidence="8 9">
    <name type="scientific">[Eubacterium] hominis</name>
    <dbReference type="NCBI Taxonomy" id="2764325"/>
    <lineage>
        <taxon>Bacteria</taxon>
        <taxon>Bacillati</taxon>
        <taxon>Bacillota</taxon>
        <taxon>Erysipelotrichia</taxon>
        <taxon>Erysipelotrichales</taxon>
        <taxon>Erysipelotrichaceae</taxon>
        <taxon>Amedibacillus</taxon>
    </lineage>
</organism>
<dbReference type="EMBL" id="CP060636">
    <property type="protein sequence ID" value="QNM14133.1"/>
    <property type="molecule type" value="Genomic_DNA"/>
</dbReference>
<evidence type="ECO:0000256" key="1">
    <source>
        <dbReference type="ARBA" id="ARBA00010641"/>
    </source>
</evidence>
<sequence length="249" mass="29798">MEIEKIIQENQAYLYRYAMYLSAHPDIAKDLVQQTWLQVMKHQDQLVDVTYLHAYLKKICINEYRMMMRKEKPMESIEELEADGIYFHEEEIDGVMEVSVSKEIENLRNGCFLSMVRKLTLLQRMAFSLSDMFGCTIEETALLMDISESAVKGLRYRARMNLSSFFANHCMFMKEENPCHCQAWIDFAQKRLKLQHQLKMSFSAQEFREKDHSYQKDIHEKLLAYYRQMPVQYPEDSWYTNLIDFVKNK</sequence>
<name>A0A7G9GTK1_9FIRM</name>
<dbReference type="AlphaFoldDB" id="A0A7G9GTK1"/>
<accession>A0A7G9GTK1</accession>
<reference evidence="8 9" key="1">
    <citation type="submission" date="2020-08" db="EMBL/GenBank/DDBJ databases">
        <authorList>
            <person name="Liu C."/>
            <person name="Sun Q."/>
        </authorList>
    </citation>
    <scope>NUCLEOTIDE SEQUENCE [LARGE SCALE GENOMIC DNA]</scope>
    <source>
        <strain evidence="8 9">NSJ-61</strain>
    </source>
</reference>
<dbReference type="PANTHER" id="PTHR43133:SF8">
    <property type="entry name" value="RNA POLYMERASE SIGMA FACTOR HI_1459-RELATED"/>
    <property type="match status" value="1"/>
</dbReference>
<evidence type="ECO:0000313" key="9">
    <source>
        <dbReference type="Proteomes" id="UP000515856"/>
    </source>
</evidence>
<keyword evidence="5" id="KW-0804">Transcription</keyword>
<evidence type="ECO:0000259" key="6">
    <source>
        <dbReference type="Pfam" id="PF04542"/>
    </source>
</evidence>
<dbReference type="InterPro" id="IPR039425">
    <property type="entry name" value="RNA_pol_sigma-70-like"/>
</dbReference>
<dbReference type="Proteomes" id="UP000515856">
    <property type="component" value="Chromosome"/>
</dbReference>